<dbReference type="PRINTS" id="PR00080">
    <property type="entry name" value="SDRFAMILY"/>
</dbReference>
<proteinExistence type="inferred from homology"/>
<evidence type="ECO:0008006" key="6">
    <source>
        <dbReference type="Google" id="ProtNLM"/>
    </source>
</evidence>
<gene>
    <name evidence="4" type="ORF">BDW59DRAFT_177071</name>
</gene>
<dbReference type="PANTHER" id="PTHR43976">
    <property type="entry name" value="SHORT CHAIN DEHYDROGENASE"/>
    <property type="match status" value="1"/>
</dbReference>
<evidence type="ECO:0000256" key="1">
    <source>
        <dbReference type="ARBA" id="ARBA00006484"/>
    </source>
</evidence>
<dbReference type="Pfam" id="PF00106">
    <property type="entry name" value="adh_short"/>
    <property type="match status" value="1"/>
</dbReference>
<dbReference type="InterPro" id="IPR002347">
    <property type="entry name" value="SDR_fam"/>
</dbReference>
<organism evidence="4 5">
    <name type="scientific">Aspergillus cavernicola</name>
    <dbReference type="NCBI Taxonomy" id="176166"/>
    <lineage>
        <taxon>Eukaryota</taxon>
        <taxon>Fungi</taxon>
        <taxon>Dikarya</taxon>
        <taxon>Ascomycota</taxon>
        <taxon>Pezizomycotina</taxon>
        <taxon>Eurotiomycetes</taxon>
        <taxon>Eurotiomycetidae</taxon>
        <taxon>Eurotiales</taxon>
        <taxon>Aspergillaceae</taxon>
        <taxon>Aspergillus</taxon>
        <taxon>Aspergillus subgen. Nidulantes</taxon>
    </lineage>
</organism>
<evidence type="ECO:0000256" key="3">
    <source>
        <dbReference type="RuleBase" id="RU000363"/>
    </source>
</evidence>
<dbReference type="Proteomes" id="UP001610335">
    <property type="component" value="Unassembled WGS sequence"/>
</dbReference>
<reference evidence="4 5" key="1">
    <citation type="submission" date="2024-07" db="EMBL/GenBank/DDBJ databases">
        <title>Section-level genome sequencing and comparative genomics of Aspergillus sections Usti and Cavernicolus.</title>
        <authorList>
            <consortium name="Lawrence Berkeley National Laboratory"/>
            <person name="Nybo J.L."/>
            <person name="Vesth T.C."/>
            <person name="Theobald S."/>
            <person name="Frisvad J.C."/>
            <person name="Larsen T.O."/>
            <person name="Kjaerboelling I."/>
            <person name="Rothschild-Mancinelli K."/>
            <person name="Lyhne E.K."/>
            <person name="Kogle M.E."/>
            <person name="Barry K."/>
            <person name="Clum A."/>
            <person name="Na H."/>
            <person name="Ledsgaard L."/>
            <person name="Lin J."/>
            <person name="Lipzen A."/>
            <person name="Kuo A."/>
            <person name="Riley R."/>
            <person name="Mondo S."/>
            <person name="LaButti K."/>
            <person name="Haridas S."/>
            <person name="Pangalinan J."/>
            <person name="Salamov A.A."/>
            <person name="Simmons B.A."/>
            <person name="Magnuson J.K."/>
            <person name="Chen J."/>
            <person name="Drula E."/>
            <person name="Henrissat B."/>
            <person name="Wiebenga A."/>
            <person name="Lubbers R.J."/>
            <person name="Gomes A.C."/>
            <person name="Makela M.R."/>
            <person name="Stajich J."/>
            <person name="Grigoriev I.V."/>
            <person name="Mortensen U.H."/>
            <person name="De vries R.P."/>
            <person name="Baker S.E."/>
            <person name="Andersen M.R."/>
        </authorList>
    </citation>
    <scope>NUCLEOTIDE SEQUENCE [LARGE SCALE GENOMIC DNA]</scope>
    <source>
        <strain evidence="4 5">CBS 600.67</strain>
    </source>
</reference>
<comment type="caution">
    <text evidence="4">The sequence shown here is derived from an EMBL/GenBank/DDBJ whole genome shotgun (WGS) entry which is preliminary data.</text>
</comment>
<dbReference type="InterPro" id="IPR036291">
    <property type="entry name" value="NAD(P)-bd_dom_sf"/>
</dbReference>
<dbReference type="PRINTS" id="PR00081">
    <property type="entry name" value="GDHRDH"/>
</dbReference>
<dbReference type="Gene3D" id="3.40.50.720">
    <property type="entry name" value="NAD(P)-binding Rossmann-like Domain"/>
    <property type="match status" value="1"/>
</dbReference>
<sequence length="278" mass="30245">MSFTTDSVWFITGCSSGLGRSISSTVYKSGVLKLTLDVTSLNAIDSCFGTAVEIFGQINVVINNAGYGRRGDTEAASEEAARDQLETNFWGPVRITRSALRIFRETKPRGQGSTVVQISSVGGCGFPGNAFYHASKFALEGFTESVAKEMDPAWNIKFLLVVPGGVRTNFASTSMATLPRHPAYDTSNAPFTQLMKYVAGPASQDTWSDPDICARLLVNTVVSQEQRPLPTRLLMGAETIPWTKADMERTLQEIEDWRTETESCSPKGGAQIESFLST</sequence>
<keyword evidence="2" id="KW-0560">Oxidoreductase</keyword>
<comment type="similarity">
    <text evidence="1 3">Belongs to the short-chain dehydrogenases/reductases (SDR) family.</text>
</comment>
<keyword evidence="5" id="KW-1185">Reference proteome</keyword>
<evidence type="ECO:0000313" key="5">
    <source>
        <dbReference type="Proteomes" id="UP001610335"/>
    </source>
</evidence>
<dbReference type="SUPFAM" id="SSF51735">
    <property type="entry name" value="NAD(P)-binding Rossmann-fold domains"/>
    <property type="match status" value="1"/>
</dbReference>
<name>A0ABR4H855_9EURO</name>
<evidence type="ECO:0000313" key="4">
    <source>
        <dbReference type="EMBL" id="KAL2811641.1"/>
    </source>
</evidence>
<dbReference type="EMBL" id="JBFXLS010000233">
    <property type="protein sequence ID" value="KAL2811641.1"/>
    <property type="molecule type" value="Genomic_DNA"/>
</dbReference>
<protein>
    <recommendedName>
        <fullName evidence="6">NAD(P)-binding protein</fullName>
    </recommendedName>
</protein>
<evidence type="ECO:0000256" key="2">
    <source>
        <dbReference type="ARBA" id="ARBA00023002"/>
    </source>
</evidence>
<dbReference type="PANTHER" id="PTHR43976:SF16">
    <property type="entry name" value="SHORT-CHAIN DEHYDROGENASE_REDUCTASE FAMILY PROTEIN"/>
    <property type="match status" value="1"/>
</dbReference>
<accession>A0ABR4H855</accession>
<dbReference type="InterPro" id="IPR051911">
    <property type="entry name" value="SDR_oxidoreductase"/>
</dbReference>